<dbReference type="EMBL" id="CAJFDI010000001">
    <property type="protein sequence ID" value="CAD5212358.1"/>
    <property type="molecule type" value="Genomic_DNA"/>
</dbReference>
<dbReference type="GO" id="GO:0005524">
    <property type="term" value="F:ATP binding"/>
    <property type="evidence" value="ECO:0007669"/>
    <property type="project" value="UniProtKB-UniRule"/>
</dbReference>
<dbReference type="SMR" id="A0A7I8XM75"/>
<dbReference type="Pfam" id="PF01504">
    <property type="entry name" value="PIP5K"/>
    <property type="match status" value="1"/>
</dbReference>
<evidence type="ECO:0000259" key="3">
    <source>
        <dbReference type="PROSITE" id="PS51455"/>
    </source>
</evidence>
<dbReference type="OrthoDB" id="70770at2759"/>
<feature type="compositionally biased region" description="Polar residues" evidence="2">
    <location>
        <begin position="554"/>
        <end position="565"/>
    </location>
</feature>
<evidence type="ECO:0000313" key="4">
    <source>
        <dbReference type="EMBL" id="CAD5212358.1"/>
    </source>
</evidence>
<dbReference type="Proteomes" id="UP000582659">
    <property type="component" value="Unassembled WGS sequence"/>
</dbReference>
<reference evidence="4" key="1">
    <citation type="submission" date="2020-09" db="EMBL/GenBank/DDBJ databases">
        <authorList>
            <person name="Kikuchi T."/>
        </authorList>
    </citation>
    <scope>NUCLEOTIDE SEQUENCE</scope>
    <source>
        <strain evidence="4">Ka4C1</strain>
    </source>
</reference>
<keyword evidence="1" id="KW-0067">ATP-binding</keyword>
<feature type="compositionally biased region" description="Basic and acidic residues" evidence="2">
    <location>
        <begin position="506"/>
        <end position="517"/>
    </location>
</feature>
<dbReference type="PROSITE" id="PS51455">
    <property type="entry name" value="PIPK"/>
    <property type="match status" value="1"/>
</dbReference>
<protein>
    <submittedName>
        <fullName evidence="4">(pine wood nematode) hypothetical protein</fullName>
    </submittedName>
</protein>
<feature type="region of interest" description="Disordered" evidence="2">
    <location>
        <begin position="349"/>
        <end position="383"/>
    </location>
</feature>
<evidence type="ECO:0000256" key="1">
    <source>
        <dbReference type="PROSITE-ProRule" id="PRU00781"/>
    </source>
</evidence>
<feature type="compositionally biased region" description="Basic and acidic residues" evidence="2">
    <location>
        <begin position="524"/>
        <end position="544"/>
    </location>
</feature>
<dbReference type="InterPro" id="IPR027484">
    <property type="entry name" value="PInositol-4-P-5-kinase_N"/>
</dbReference>
<organism evidence="4 5">
    <name type="scientific">Bursaphelenchus xylophilus</name>
    <name type="common">Pinewood nematode worm</name>
    <name type="synonym">Aphelenchoides xylophilus</name>
    <dbReference type="NCBI Taxonomy" id="6326"/>
    <lineage>
        <taxon>Eukaryota</taxon>
        <taxon>Metazoa</taxon>
        <taxon>Ecdysozoa</taxon>
        <taxon>Nematoda</taxon>
        <taxon>Chromadorea</taxon>
        <taxon>Rhabditida</taxon>
        <taxon>Tylenchina</taxon>
        <taxon>Tylenchomorpha</taxon>
        <taxon>Aphelenchoidea</taxon>
        <taxon>Aphelenchoididae</taxon>
        <taxon>Bursaphelenchus</taxon>
    </lineage>
</organism>
<dbReference type="GO" id="GO:0005886">
    <property type="term" value="C:plasma membrane"/>
    <property type="evidence" value="ECO:0007669"/>
    <property type="project" value="TreeGrafter"/>
</dbReference>
<gene>
    <name evidence="4" type="ORF">BXYJ_LOCUS2880</name>
</gene>
<feature type="domain" description="PIPK" evidence="3">
    <location>
        <begin position="90"/>
        <end position="471"/>
    </location>
</feature>
<dbReference type="Proteomes" id="UP000659654">
    <property type="component" value="Unassembled WGS sequence"/>
</dbReference>
<dbReference type="Gene3D" id="3.30.800.10">
    <property type="entry name" value="Phosphatidylinositol Phosphate Kinase II Beta"/>
    <property type="match status" value="1"/>
</dbReference>
<evidence type="ECO:0000256" key="2">
    <source>
        <dbReference type="SAM" id="MobiDB-lite"/>
    </source>
</evidence>
<accession>A0A7I8XM75</accession>
<dbReference type="AlphaFoldDB" id="A0A7I8XM75"/>
<dbReference type="SMART" id="SM00330">
    <property type="entry name" value="PIPKc"/>
    <property type="match status" value="1"/>
</dbReference>
<dbReference type="Gene3D" id="3.30.810.10">
    <property type="entry name" value="2-Layer Sandwich"/>
    <property type="match status" value="1"/>
</dbReference>
<dbReference type="EMBL" id="CAJFCV020000001">
    <property type="protein sequence ID" value="CAG9090362.1"/>
    <property type="molecule type" value="Genomic_DNA"/>
</dbReference>
<keyword evidence="1" id="KW-0418">Kinase</keyword>
<sequence length="588" mass="66817">MIANRSPPLAASPSTSRQIYSTKPDPQPVPIQSTRPDPQLNEIRNDDDLHGGGPVSASQPYLKDGSTKHKEKIGHRRTDREGGVTYKRVPTSNLMGAIQMGISNSIGSLAHRKMRDILVQDFDLIETVAFPSEGSGTTPSHTFGDFRFKTYAPLAFRYFRDIFHIQAADFLSSLCTQPLKELSNPGASGSVFYVSADDRFIVKTIQHKEADFLCKLLPGYYMNLQQNPRTMLPKFFGLFCYQSLGKNIRLIVMNNLLPQSITMHHKFDVKGSTYKRYASKAERAKASPTLKDLDFNEEYPNGITLDPKTYDILMDIVKRDCLVLESFKIMDYSFLIGIHNIDLEAGTAREDEDQAPIASQEVMSPSQDDLKAETESENREPISARTEAWRALQLDFNAPKPSHETGGVPARNHKGERLLLFLGIIDILQNYRLFKKLEHTWKSILHDGDSISVHNPSFYAERFQTYVGTKVFVRAELSRHPNKFRSIVHSYLAIKQNPQRHLRNKSIPENEEPKENEPLITQRNTERRSHFKSSDSEKRKRMDRLFASPDDSSKSTADATITTADPSEVDSHRPDRPLEYSDIQIRLD</sequence>
<keyword evidence="1" id="KW-0808">Transferase</keyword>
<proteinExistence type="predicted"/>
<evidence type="ECO:0000313" key="5">
    <source>
        <dbReference type="Proteomes" id="UP000659654"/>
    </source>
</evidence>
<dbReference type="GO" id="GO:0046854">
    <property type="term" value="P:phosphatidylinositol phosphate biosynthetic process"/>
    <property type="evidence" value="ECO:0007669"/>
    <property type="project" value="TreeGrafter"/>
</dbReference>
<feature type="compositionally biased region" description="Basic and acidic residues" evidence="2">
    <location>
        <begin position="569"/>
        <end position="588"/>
    </location>
</feature>
<dbReference type="PANTHER" id="PTHR23086">
    <property type="entry name" value="PHOSPHATIDYLINOSITOL-4-PHOSPHATE 5-KINASE"/>
    <property type="match status" value="1"/>
</dbReference>
<feature type="region of interest" description="Disordered" evidence="2">
    <location>
        <begin position="1"/>
        <end position="82"/>
    </location>
</feature>
<feature type="region of interest" description="Disordered" evidence="2">
    <location>
        <begin position="499"/>
        <end position="588"/>
    </location>
</feature>
<dbReference type="PANTHER" id="PTHR23086:SF101">
    <property type="entry name" value="LP03320P-RELATED"/>
    <property type="match status" value="1"/>
</dbReference>
<dbReference type="InterPro" id="IPR002498">
    <property type="entry name" value="PInositol-4-P-4/5-kinase_core"/>
</dbReference>
<feature type="compositionally biased region" description="Polar residues" evidence="2">
    <location>
        <begin position="12"/>
        <end position="21"/>
    </location>
</feature>
<dbReference type="GO" id="GO:0016308">
    <property type="term" value="F:1-phosphatidylinositol-4-phosphate 5-kinase activity"/>
    <property type="evidence" value="ECO:0007669"/>
    <property type="project" value="TreeGrafter"/>
</dbReference>
<name>A0A7I8XM75_BURXY</name>
<dbReference type="CDD" id="cd17301">
    <property type="entry name" value="PIPKc_PIP5KI"/>
    <property type="match status" value="1"/>
</dbReference>
<keyword evidence="1" id="KW-0547">Nucleotide-binding</keyword>
<dbReference type="SUPFAM" id="SSF56104">
    <property type="entry name" value="SAICAR synthase-like"/>
    <property type="match status" value="1"/>
</dbReference>
<dbReference type="InterPro" id="IPR027483">
    <property type="entry name" value="PInositol-4-P-4/5-kinase_C_sf"/>
</dbReference>
<keyword evidence="5" id="KW-1185">Reference proteome</keyword>
<feature type="compositionally biased region" description="Basic and acidic residues" evidence="2">
    <location>
        <begin position="368"/>
        <end position="382"/>
    </location>
</feature>
<comment type="caution">
    <text evidence="4">The sequence shown here is derived from an EMBL/GenBank/DDBJ whole genome shotgun (WGS) entry which is preliminary data.</text>
</comment>
<dbReference type="InterPro" id="IPR023610">
    <property type="entry name" value="PInositol-4/5-P-5/4-kinase"/>
</dbReference>